<gene>
    <name evidence="1" type="ORF">JQS43_21985</name>
</gene>
<reference evidence="1" key="1">
    <citation type="submission" date="2021-02" db="EMBL/GenBank/DDBJ databases">
        <title>Natrosporangium hydrolyticum gen. nov., sp. nov, a haloalkaliphilic actinobacterium from a soda solonchak soil.</title>
        <authorList>
            <person name="Sorokin D.Y."/>
            <person name="Khijniak T.V."/>
            <person name="Zakharycheva A.P."/>
            <person name="Boueva O.V."/>
            <person name="Ariskina E.V."/>
            <person name="Hahnke R.L."/>
            <person name="Bunk B."/>
            <person name="Sproer C."/>
            <person name="Schumann P."/>
            <person name="Evtushenko L.I."/>
            <person name="Kublanov I.V."/>
        </authorList>
    </citation>
    <scope>NUCLEOTIDE SEQUENCE</scope>
    <source>
        <strain evidence="1">DSM 106523</strain>
    </source>
</reference>
<name>A0A895Y8U3_9ACTN</name>
<accession>A0A895Y8U3</accession>
<dbReference type="RefSeq" id="WP_239676282.1">
    <property type="nucleotide sequence ID" value="NZ_CP070499.1"/>
</dbReference>
<dbReference type="EMBL" id="CP070499">
    <property type="protein sequence ID" value="QSB14164.1"/>
    <property type="molecule type" value="Genomic_DNA"/>
</dbReference>
<dbReference type="Proteomes" id="UP000662857">
    <property type="component" value="Chromosome"/>
</dbReference>
<dbReference type="AlphaFoldDB" id="A0A895Y8U3"/>
<evidence type="ECO:0000313" key="1">
    <source>
        <dbReference type="EMBL" id="QSB14164.1"/>
    </source>
</evidence>
<organism evidence="1 2">
    <name type="scientific">Natronosporangium hydrolyticum</name>
    <dbReference type="NCBI Taxonomy" id="2811111"/>
    <lineage>
        <taxon>Bacteria</taxon>
        <taxon>Bacillati</taxon>
        <taxon>Actinomycetota</taxon>
        <taxon>Actinomycetes</taxon>
        <taxon>Micromonosporales</taxon>
        <taxon>Micromonosporaceae</taxon>
        <taxon>Natronosporangium</taxon>
    </lineage>
</organism>
<evidence type="ECO:0000313" key="2">
    <source>
        <dbReference type="Proteomes" id="UP000662857"/>
    </source>
</evidence>
<keyword evidence="2" id="KW-1185">Reference proteome</keyword>
<protein>
    <submittedName>
        <fullName evidence="1">Uncharacterized protein</fullName>
    </submittedName>
</protein>
<dbReference type="KEGG" id="nhy:JQS43_21985"/>
<proteinExistence type="predicted"/>
<sequence length="57" mass="6886">MTIAPRRLGTGKDEVICRRSRGYRPPQPTRAPSWWEQVLEDLSTPVWLRRLRRRLRD</sequence>